<dbReference type="GO" id="GO:0016020">
    <property type="term" value="C:membrane"/>
    <property type="evidence" value="ECO:0007669"/>
    <property type="project" value="InterPro"/>
</dbReference>
<sequence length="227" mass="25404">MATFKPAAVVLHTAAAAIMTYAWFELDHLPNNAFVEKQKGGHFQFLTIQGLVVAWVTMVLSLSADLFPSVEVIRKAKRAVFMIAMPLATVISTIYWGLLLFMPHLILRAPEKGEWQPQVPSDDVPDLLRVPIKLDLALHAVPGTALILDFFLFEVKYAKHTARYGGAIVAAIASFWYSCWVEYCASYNGTFPYPFLTFNPLSIRIAIYAGASTFAYLIFQVLNWVHS</sequence>
<reference evidence="6 7" key="1">
    <citation type="submission" date="2021-08" db="EMBL/GenBank/DDBJ databases">
        <title>Draft Genome Sequence of Phanerochaete sordida strain YK-624.</title>
        <authorList>
            <person name="Mori T."/>
            <person name="Dohra H."/>
            <person name="Suzuki T."/>
            <person name="Kawagishi H."/>
            <person name="Hirai H."/>
        </authorList>
    </citation>
    <scope>NUCLEOTIDE SEQUENCE [LARGE SCALE GENOMIC DNA]</scope>
    <source>
        <strain evidence="6 7">YK-624</strain>
    </source>
</reference>
<keyword evidence="4 5" id="KW-0472">Membrane</keyword>
<keyword evidence="7" id="KW-1185">Reference proteome</keyword>
<evidence type="ECO:0000256" key="3">
    <source>
        <dbReference type="ARBA" id="ARBA00022989"/>
    </source>
</evidence>
<evidence type="ECO:0000256" key="2">
    <source>
        <dbReference type="ARBA" id="ARBA00022692"/>
    </source>
</evidence>
<feature type="transmembrane region" description="Helical" evidence="5">
    <location>
        <begin position="136"/>
        <end position="153"/>
    </location>
</feature>
<feature type="transmembrane region" description="Helical" evidence="5">
    <location>
        <begin position="79"/>
        <end position="102"/>
    </location>
</feature>
<proteinExistence type="predicted"/>
<dbReference type="Proteomes" id="UP000703269">
    <property type="component" value="Unassembled WGS sequence"/>
</dbReference>
<dbReference type="AlphaFoldDB" id="A0A9P3GHN1"/>
<keyword evidence="2 5" id="KW-0812">Transmembrane</keyword>
<keyword evidence="3 5" id="KW-1133">Transmembrane helix</keyword>
<evidence type="ECO:0000256" key="4">
    <source>
        <dbReference type="ARBA" id="ARBA00023136"/>
    </source>
</evidence>
<comment type="subcellular location">
    <subcellularLocation>
        <location evidence="1">Endomembrane system</location>
        <topology evidence="1">Multi-pass membrane protein</topology>
    </subcellularLocation>
</comment>
<evidence type="ECO:0000313" key="6">
    <source>
        <dbReference type="EMBL" id="GJE95192.1"/>
    </source>
</evidence>
<dbReference type="EMBL" id="BPQB01000046">
    <property type="protein sequence ID" value="GJE95192.1"/>
    <property type="molecule type" value="Genomic_DNA"/>
</dbReference>
<dbReference type="PANTHER" id="PTHR10989:SF16">
    <property type="entry name" value="AT02829P-RELATED"/>
    <property type="match status" value="1"/>
</dbReference>
<name>A0A9P3GHN1_9APHY</name>
<dbReference type="Pfam" id="PF04750">
    <property type="entry name" value="Far-17a_AIG1"/>
    <property type="match status" value="1"/>
</dbReference>
<dbReference type="OrthoDB" id="1898221at2759"/>
<dbReference type="GO" id="GO:0012505">
    <property type="term" value="C:endomembrane system"/>
    <property type="evidence" value="ECO:0007669"/>
    <property type="project" value="UniProtKB-SubCell"/>
</dbReference>
<evidence type="ECO:0000256" key="5">
    <source>
        <dbReference type="SAM" id="Phobius"/>
    </source>
</evidence>
<evidence type="ECO:0000256" key="1">
    <source>
        <dbReference type="ARBA" id="ARBA00004127"/>
    </source>
</evidence>
<gene>
    <name evidence="6" type="ORF">PsYK624_113730</name>
</gene>
<dbReference type="InterPro" id="IPR006838">
    <property type="entry name" value="ADTRP_AIG1"/>
</dbReference>
<accession>A0A9P3GHN1</accession>
<comment type="caution">
    <text evidence="6">The sequence shown here is derived from an EMBL/GenBank/DDBJ whole genome shotgun (WGS) entry which is preliminary data.</text>
</comment>
<evidence type="ECO:0000313" key="7">
    <source>
        <dbReference type="Proteomes" id="UP000703269"/>
    </source>
</evidence>
<dbReference type="PANTHER" id="PTHR10989">
    <property type="entry name" value="ANDROGEN-INDUCED PROTEIN 1-RELATED"/>
    <property type="match status" value="1"/>
</dbReference>
<organism evidence="6 7">
    <name type="scientific">Phanerochaete sordida</name>
    <dbReference type="NCBI Taxonomy" id="48140"/>
    <lineage>
        <taxon>Eukaryota</taxon>
        <taxon>Fungi</taxon>
        <taxon>Dikarya</taxon>
        <taxon>Basidiomycota</taxon>
        <taxon>Agaricomycotina</taxon>
        <taxon>Agaricomycetes</taxon>
        <taxon>Polyporales</taxon>
        <taxon>Phanerochaetaceae</taxon>
        <taxon>Phanerochaete</taxon>
    </lineage>
</organism>
<feature type="transmembrane region" description="Helical" evidence="5">
    <location>
        <begin position="46"/>
        <end position="67"/>
    </location>
</feature>
<feature type="transmembrane region" description="Helical" evidence="5">
    <location>
        <begin position="203"/>
        <end position="225"/>
    </location>
</feature>
<protein>
    <submittedName>
        <fullName evidence="6">FAR-17a/AIG1-like protein</fullName>
    </submittedName>
</protein>
<feature type="transmembrane region" description="Helical" evidence="5">
    <location>
        <begin position="165"/>
        <end position="183"/>
    </location>
</feature>